<dbReference type="PROSITE" id="PS00211">
    <property type="entry name" value="ABC_TRANSPORTER_1"/>
    <property type="match status" value="1"/>
</dbReference>
<keyword evidence="5" id="KW-0067">ATP-binding</keyword>
<dbReference type="PROSITE" id="PS50893">
    <property type="entry name" value="ABC_TRANSPORTER_2"/>
    <property type="match status" value="1"/>
</dbReference>
<dbReference type="InterPro" id="IPR003593">
    <property type="entry name" value="AAA+_ATPase"/>
</dbReference>
<dbReference type="CDD" id="cd03293">
    <property type="entry name" value="ABC_NrtD_SsuB_transporters"/>
    <property type="match status" value="1"/>
</dbReference>
<dbReference type="PANTHER" id="PTHR42788:SF13">
    <property type="entry name" value="ALIPHATIC SULFONATES IMPORT ATP-BINDING PROTEIN SSUB"/>
    <property type="match status" value="1"/>
</dbReference>
<comment type="similarity">
    <text evidence="1">Belongs to the ABC transporter superfamily.</text>
</comment>
<feature type="domain" description="ABC transporter" evidence="6">
    <location>
        <begin position="8"/>
        <end position="239"/>
    </location>
</feature>
<dbReference type="InterPro" id="IPR017871">
    <property type="entry name" value="ABC_transporter-like_CS"/>
</dbReference>
<proteinExistence type="inferred from homology"/>
<evidence type="ECO:0000313" key="7">
    <source>
        <dbReference type="EMBL" id="EOA05803.1"/>
    </source>
</evidence>
<evidence type="ECO:0000256" key="1">
    <source>
        <dbReference type="ARBA" id="ARBA00005417"/>
    </source>
</evidence>
<keyword evidence="3" id="KW-0472">Membrane</keyword>
<dbReference type="InterPro" id="IPR050166">
    <property type="entry name" value="ABC_transporter_ATP-bind"/>
</dbReference>
<reference evidence="7 8" key="1">
    <citation type="journal article" date="2013" name="Front. Microbiol.">
        <title>The genome of the endophytic bacterium H. frisingense GSF30(T) identifies diverse strategies in the Herbaspirillum genus to interact with plants.</title>
        <authorList>
            <person name="Straub D."/>
            <person name="Rothballer M."/>
            <person name="Hartmann A."/>
            <person name="Ludewig U."/>
        </authorList>
    </citation>
    <scope>NUCLEOTIDE SEQUENCE [LARGE SCALE GENOMIC DNA]</scope>
    <source>
        <strain evidence="7 8">GSF30</strain>
    </source>
</reference>
<dbReference type="AlphaFoldDB" id="A0AAI9IHC6"/>
<evidence type="ECO:0000256" key="3">
    <source>
        <dbReference type="ARBA" id="ARBA00022475"/>
    </source>
</evidence>
<keyword evidence="3" id="KW-1003">Cell membrane</keyword>
<keyword evidence="2" id="KW-0813">Transport</keyword>
<dbReference type="EMBL" id="AEEC02000005">
    <property type="protein sequence ID" value="EOA05803.1"/>
    <property type="molecule type" value="Genomic_DNA"/>
</dbReference>
<dbReference type="SUPFAM" id="SSF52540">
    <property type="entry name" value="P-loop containing nucleoside triphosphate hydrolases"/>
    <property type="match status" value="1"/>
</dbReference>
<dbReference type="SMART" id="SM00382">
    <property type="entry name" value="AAA"/>
    <property type="match status" value="1"/>
</dbReference>
<evidence type="ECO:0000256" key="2">
    <source>
        <dbReference type="ARBA" id="ARBA00022448"/>
    </source>
</evidence>
<gene>
    <name evidence="7" type="ORF">HFRIS_005073</name>
</gene>
<dbReference type="Pfam" id="PF00005">
    <property type="entry name" value="ABC_tran"/>
    <property type="match status" value="1"/>
</dbReference>
<dbReference type="InterPro" id="IPR027417">
    <property type="entry name" value="P-loop_NTPase"/>
</dbReference>
<sequence length="280" mass="30565">MMAQAGTLEIQHLSKSYAVKDGDLAVLEDVTLHIAPGEFVSIVGTSGCGKSTLLRLIVGLEDQYQGEVLLDGQRIVGTSLQRGIVFQEHRLFPWLTVEGNIELGLLNAPGSPVQKREAVREHIALVGLQGFEKSYPHQLSGGMAQRVAIARALVSKPEILLLDEPFGALDAMTRAYLQQELHRVWQAEGITMILVTHDVEEAVYLGDKVVVMEPRPGRVRRIVPVPLTHPRERGDAGFAAVKQRVLDEFSHDGASLAEAPLKPEAPSSPQLPAALWQFAV</sequence>
<evidence type="ECO:0000256" key="5">
    <source>
        <dbReference type="ARBA" id="ARBA00022840"/>
    </source>
</evidence>
<evidence type="ECO:0000313" key="8">
    <source>
        <dbReference type="Proteomes" id="UP000006772"/>
    </source>
</evidence>
<dbReference type="InterPro" id="IPR003439">
    <property type="entry name" value="ABC_transporter-like_ATP-bd"/>
</dbReference>
<name>A0AAI9IHC6_9BURK</name>
<evidence type="ECO:0000256" key="4">
    <source>
        <dbReference type="ARBA" id="ARBA00022741"/>
    </source>
</evidence>
<dbReference type="Gene3D" id="3.40.50.300">
    <property type="entry name" value="P-loop containing nucleotide triphosphate hydrolases"/>
    <property type="match status" value="1"/>
</dbReference>
<comment type="caution">
    <text evidence="7">The sequence shown here is derived from an EMBL/GenBank/DDBJ whole genome shotgun (WGS) entry which is preliminary data.</text>
</comment>
<keyword evidence="4" id="KW-0547">Nucleotide-binding</keyword>
<dbReference type="Proteomes" id="UP000006772">
    <property type="component" value="Unassembled WGS sequence"/>
</dbReference>
<dbReference type="GO" id="GO:0005524">
    <property type="term" value="F:ATP binding"/>
    <property type="evidence" value="ECO:0007669"/>
    <property type="project" value="UniProtKB-KW"/>
</dbReference>
<organism evidence="7 8">
    <name type="scientific">Herbaspirillum frisingense GSF30</name>
    <dbReference type="NCBI Taxonomy" id="864073"/>
    <lineage>
        <taxon>Bacteria</taxon>
        <taxon>Pseudomonadati</taxon>
        <taxon>Pseudomonadota</taxon>
        <taxon>Betaproteobacteria</taxon>
        <taxon>Burkholderiales</taxon>
        <taxon>Oxalobacteraceae</taxon>
        <taxon>Herbaspirillum</taxon>
    </lineage>
</organism>
<evidence type="ECO:0000259" key="6">
    <source>
        <dbReference type="PROSITE" id="PS50893"/>
    </source>
</evidence>
<accession>A0AAI9IHC6</accession>
<dbReference type="GO" id="GO:0016887">
    <property type="term" value="F:ATP hydrolysis activity"/>
    <property type="evidence" value="ECO:0007669"/>
    <property type="project" value="InterPro"/>
</dbReference>
<protein>
    <submittedName>
        <fullName evidence="7">TauT family taurine ABC transporter permease</fullName>
    </submittedName>
</protein>
<dbReference type="PANTHER" id="PTHR42788">
    <property type="entry name" value="TAURINE IMPORT ATP-BINDING PROTEIN-RELATED"/>
    <property type="match status" value="1"/>
</dbReference>